<comment type="caution">
    <text evidence="1">The sequence shown here is derived from an EMBL/GenBank/DDBJ whole genome shotgun (WGS) entry which is preliminary data.</text>
</comment>
<evidence type="ECO:0000313" key="2">
    <source>
        <dbReference type="Proteomes" id="UP000226525"/>
    </source>
</evidence>
<proteinExistence type="predicted"/>
<evidence type="ECO:0000313" key="1">
    <source>
        <dbReference type="EMBL" id="MAH62439.1"/>
    </source>
</evidence>
<accession>A0A2D6YGY8</accession>
<dbReference type="AlphaFoldDB" id="A0A2D6YGY8"/>
<name>A0A2D6YGY8_9DELT</name>
<gene>
    <name evidence="1" type="ORF">CMN54_03105</name>
</gene>
<dbReference type="EMBL" id="NZEX01000031">
    <property type="protein sequence ID" value="MAH62439.1"/>
    <property type="molecule type" value="Genomic_DNA"/>
</dbReference>
<protein>
    <submittedName>
        <fullName evidence="1">Uncharacterized protein</fullName>
    </submittedName>
</protein>
<organism evidence="1 2">
    <name type="scientific">SAR324 cluster bacterium</name>
    <dbReference type="NCBI Taxonomy" id="2024889"/>
    <lineage>
        <taxon>Bacteria</taxon>
        <taxon>Deltaproteobacteria</taxon>
        <taxon>SAR324 cluster</taxon>
    </lineage>
</organism>
<sequence>MADNAPHQSHCSVHDWQAPTCKKAKFIAKEPRLAVNEICNSSSNFGFSQVTSKARIGFSKISSGLNI</sequence>
<dbReference type="Proteomes" id="UP000226525">
    <property type="component" value="Unassembled WGS sequence"/>
</dbReference>
<reference evidence="2" key="1">
    <citation type="submission" date="2017-09" db="EMBL/GenBank/DDBJ databases">
        <title>The Reconstruction of 2,631 Draft Metagenome-Assembled Genomes from the Global Oceans.</title>
        <authorList>
            <person name="Tully B.J."/>
            <person name="Graham E.D."/>
            <person name="Heidelberg J.F."/>
        </authorList>
    </citation>
    <scope>NUCLEOTIDE SEQUENCE [LARGE SCALE GENOMIC DNA]</scope>
</reference>